<evidence type="ECO:0000313" key="2">
    <source>
        <dbReference type="EMBL" id="KAL0057396.1"/>
    </source>
</evidence>
<evidence type="ECO:0000313" key="3">
    <source>
        <dbReference type="Proteomes" id="UP001437256"/>
    </source>
</evidence>
<reference evidence="2 3" key="1">
    <citation type="submission" date="2024-05" db="EMBL/GenBank/DDBJ databases">
        <title>A draft genome resource for the thread blight pathogen Marasmius tenuissimus strain MS-2.</title>
        <authorList>
            <person name="Yulfo-Soto G.E."/>
            <person name="Baruah I.K."/>
            <person name="Amoako-Attah I."/>
            <person name="Bukari Y."/>
            <person name="Meinhardt L.W."/>
            <person name="Bailey B.A."/>
            <person name="Cohen S.P."/>
        </authorList>
    </citation>
    <scope>NUCLEOTIDE SEQUENCE [LARGE SCALE GENOMIC DNA]</scope>
    <source>
        <strain evidence="2 3">MS-2</strain>
    </source>
</reference>
<feature type="compositionally biased region" description="Basic and acidic residues" evidence="1">
    <location>
        <begin position="539"/>
        <end position="548"/>
    </location>
</feature>
<organism evidence="2 3">
    <name type="scientific">Marasmius tenuissimus</name>
    <dbReference type="NCBI Taxonomy" id="585030"/>
    <lineage>
        <taxon>Eukaryota</taxon>
        <taxon>Fungi</taxon>
        <taxon>Dikarya</taxon>
        <taxon>Basidiomycota</taxon>
        <taxon>Agaricomycotina</taxon>
        <taxon>Agaricomycetes</taxon>
        <taxon>Agaricomycetidae</taxon>
        <taxon>Agaricales</taxon>
        <taxon>Marasmiineae</taxon>
        <taxon>Marasmiaceae</taxon>
        <taxon>Marasmius</taxon>
    </lineage>
</organism>
<gene>
    <name evidence="2" type="ORF">AAF712_015963</name>
</gene>
<feature type="compositionally biased region" description="Low complexity" evidence="1">
    <location>
        <begin position="588"/>
        <end position="606"/>
    </location>
</feature>
<feature type="compositionally biased region" description="Basic and acidic residues" evidence="1">
    <location>
        <begin position="467"/>
        <end position="504"/>
    </location>
</feature>
<comment type="caution">
    <text evidence="2">The sequence shown here is derived from an EMBL/GenBank/DDBJ whole genome shotgun (WGS) entry which is preliminary data.</text>
</comment>
<feature type="region of interest" description="Disordered" evidence="1">
    <location>
        <begin position="467"/>
        <end position="635"/>
    </location>
</feature>
<evidence type="ECO:0000256" key="1">
    <source>
        <dbReference type="SAM" id="MobiDB-lite"/>
    </source>
</evidence>
<accession>A0ABR2Z6V6</accession>
<protein>
    <submittedName>
        <fullName evidence="2">Uncharacterized protein</fullName>
    </submittedName>
</protein>
<feature type="compositionally biased region" description="Basic and acidic residues" evidence="1">
    <location>
        <begin position="612"/>
        <end position="622"/>
    </location>
</feature>
<proteinExistence type="predicted"/>
<keyword evidence="3" id="KW-1185">Reference proteome</keyword>
<dbReference type="Proteomes" id="UP001437256">
    <property type="component" value="Unassembled WGS sequence"/>
</dbReference>
<dbReference type="EMBL" id="JBBXMP010000552">
    <property type="protein sequence ID" value="KAL0057396.1"/>
    <property type="molecule type" value="Genomic_DNA"/>
</dbReference>
<name>A0ABR2Z6V6_9AGAR</name>
<sequence length="635" mass="72559">MKVSSEWEDWTFNLKTQSWHYDASASIEQPKEYYHYEPTPLPEGPLPLLDADEITTYFENTFGDFVYLIAALGQTEEENLSDFAPYDQLRPEWCFENCNYNIDVGYSEKGMPEFHPFPPLLTGLVSSRVDLKFHITHNTQLNLYFSLRLPLEDRTRLLGTTGQEDQEDQEDFAHYGRLIFGAVIDHWESKILAHFPSTPRPEWCFENRSHNIDVGYSEKGGHVFYSSPPLLTRLVPSRVDFTFHDTHNTRLNLYFSLRLPLEDRSRLRAAYLCQSDKDSFLSPYFIDEIGFSIAGDFSRGLKSCPAPAYLFVPPLHVEYIDGMYYIPHPLPDPLFYWSWDPKGKTVISEKDWEQHGIPELEVETWAGSFWDPDQYELVENHLRKKHYEVDGKQYAQDHGYPELIWADPYARRIMELKDMHSDEDLEDSNQHGSSEELDEFCSSIYQPAYPSTSLFVDLPVERVLAHTGERDIHHETNAQKSMAETRRVREQHARVQEAKSRSDSSEPIAQKPAPLGHSPTSVSYTVTKRAEQLQRATRAKTDARDDTSTRTTRPPAQGKAAAISNSQTQPKRATQKSLGTKTTGVGAGQTSTAARRTQAASRVVTTPSKPNKQPEPEDREVTPAKPSSAPARTTQ</sequence>
<feature type="compositionally biased region" description="Polar residues" evidence="1">
    <location>
        <begin position="563"/>
        <end position="583"/>
    </location>
</feature>